<evidence type="ECO:0000256" key="1">
    <source>
        <dbReference type="SAM" id="MobiDB-lite"/>
    </source>
</evidence>
<keyword evidence="3" id="KW-1185">Reference proteome</keyword>
<accession>A0A3D8Q6Z1</accession>
<dbReference type="AlphaFoldDB" id="A0A3D8Q6Z1"/>
<evidence type="ECO:0000313" key="2">
    <source>
        <dbReference type="EMBL" id="RDW57430.1"/>
    </source>
</evidence>
<dbReference type="EMBL" id="PVWQ01000028">
    <property type="protein sequence ID" value="RDW57430.1"/>
    <property type="molecule type" value="Genomic_DNA"/>
</dbReference>
<feature type="compositionally biased region" description="Polar residues" evidence="1">
    <location>
        <begin position="114"/>
        <end position="130"/>
    </location>
</feature>
<evidence type="ECO:0000313" key="3">
    <source>
        <dbReference type="Proteomes" id="UP000256690"/>
    </source>
</evidence>
<name>A0A3D8Q6Z1_9EURO</name>
<dbReference type="OrthoDB" id="63113at2759"/>
<dbReference type="GeneID" id="38121884"/>
<dbReference type="Proteomes" id="UP000256690">
    <property type="component" value="Unassembled WGS sequence"/>
</dbReference>
<protein>
    <submittedName>
        <fullName evidence="2">Uncharacterized protein</fullName>
    </submittedName>
</protein>
<feature type="region of interest" description="Disordered" evidence="1">
    <location>
        <begin position="219"/>
        <end position="272"/>
    </location>
</feature>
<gene>
    <name evidence="2" type="ORF">DSM5745_11514</name>
</gene>
<comment type="caution">
    <text evidence="2">The sequence shown here is derived from an EMBL/GenBank/DDBJ whole genome shotgun (WGS) entry which is preliminary data.</text>
</comment>
<dbReference type="STRING" id="1810919.A0A3D8Q6Z1"/>
<organism evidence="2 3">
    <name type="scientific">Aspergillus mulundensis</name>
    <dbReference type="NCBI Taxonomy" id="1810919"/>
    <lineage>
        <taxon>Eukaryota</taxon>
        <taxon>Fungi</taxon>
        <taxon>Dikarya</taxon>
        <taxon>Ascomycota</taxon>
        <taxon>Pezizomycotina</taxon>
        <taxon>Eurotiomycetes</taxon>
        <taxon>Eurotiomycetidae</taxon>
        <taxon>Eurotiales</taxon>
        <taxon>Aspergillaceae</taxon>
        <taxon>Aspergillus</taxon>
        <taxon>Aspergillus subgen. Nidulantes</taxon>
    </lineage>
</organism>
<reference evidence="2 3" key="1">
    <citation type="journal article" date="2018" name="IMA Fungus">
        <title>IMA Genome-F 9: Draft genome sequence of Annulohypoxylon stygium, Aspergillus mulundensis, Berkeleyomyces basicola (syn. Thielaviopsis basicola), Ceratocystis smalleyi, two Cercospora beticola strains, Coleophoma cylindrospora, Fusarium fracticaudum, Phialophora cf. hyalina, and Morchella septimelata.</title>
        <authorList>
            <person name="Wingfield B.D."/>
            <person name="Bills G.F."/>
            <person name="Dong Y."/>
            <person name="Huang W."/>
            <person name="Nel W.J."/>
            <person name="Swalarsk-Parry B.S."/>
            <person name="Vaghefi N."/>
            <person name="Wilken P.M."/>
            <person name="An Z."/>
            <person name="de Beer Z.W."/>
            <person name="De Vos L."/>
            <person name="Chen L."/>
            <person name="Duong T.A."/>
            <person name="Gao Y."/>
            <person name="Hammerbacher A."/>
            <person name="Kikkert J.R."/>
            <person name="Li Y."/>
            <person name="Li H."/>
            <person name="Li K."/>
            <person name="Li Q."/>
            <person name="Liu X."/>
            <person name="Ma X."/>
            <person name="Naidoo K."/>
            <person name="Pethybridge S.J."/>
            <person name="Sun J."/>
            <person name="Steenkamp E.T."/>
            <person name="van der Nest M.A."/>
            <person name="van Wyk S."/>
            <person name="Wingfield M.J."/>
            <person name="Xiong C."/>
            <person name="Yue Q."/>
            <person name="Zhang X."/>
        </authorList>
    </citation>
    <scope>NUCLEOTIDE SEQUENCE [LARGE SCALE GENOMIC DNA]</scope>
    <source>
        <strain evidence="2 3">DSM 5745</strain>
    </source>
</reference>
<dbReference type="RefSeq" id="XP_026597925.1">
    <property type="nucleotide sequence ID" value="XM_026753530.1"/>
</dbReference>
<proteinExistence type="predicted"/>
<feature type="region of interest" description="Disordered" evidence="1">
    <location>
        <begin position="114"/>
        <end position="161"/>
    </location>
</feature>
<sequence>MEHDNGSAPFDGVDYDMYEDTNSTVAYAVELAMKDNEDWLVERALERIRRAHSEGHKNVTFSKRELDALERRRLQAASESVESQHLQVLGSGADVAPSAPYPLDTNVYGARAGTTSASVSPQSSTTTLRSPLQPPFAGSLSRPSVFLAPPAVPRTHPDEYQRIPPYQATYSRDIGQDLHSPVEPQRGPLTRLVQRPYNNVPPHALHVSSDLAALAAKSVISRESDSGENSPRKRSPANSADEIPMVEVIEHKIPSSPSRILGAGSRQRPSRP</sequence>